<keyword evidence="2" id="KW-1185">Reference proteome</keyword>
<protein>
    <submittedName>
        <fullName evidence="1">DUF2273 domain-containing protein</fullName>
    </submittedName>
</protein>
<reference evidence="1 2" key="1">
    <citation type="submission" date="2024-01" db="EMBL/GenBank/DDBJ databases">
        <title>Draft genome sequence of Gordonia sp. LSe1-13.</title>
        <authorList>
            <person name="Suphannarot A."/>
            <person name="Mingma R."/>
        </authorList>
    </citation>
    <scope>NUCLEOTIDE SEQUENCE [LARGE SCALE GENOMIC DNA]</scope>
    <source>
        <strain evidence="1 2">LSe1-13</strain>
    </source>
</reference>
<proteinExistence type="predicted"/>
<sequence length="60" mass="6040">MREFAVIGLFAGLMLALAATTGGLGGFVVAVLLGTVGVLAGLQLDGVIDVRAVVRSRNRG</sequence>
<dbReference type="EMBL" id="JAZDUF010000007">
    <property type="protein sequence ID" value="MEE3852788.1"/>
    <property type="molecule type" value="Genomic_DNA"/>
</dbReference>
<dbReference type="Proteomes" id="UP001347146">
    <property type="component" value="Unassembled WGS sequence"/>
</dbReference>
<evidence type="ECO:0000313" key="2">
    <source>
        <dbReference type="Proteomes" id="UP001347146"/>
    </source>
</evidence>
<name>A0ABU7MIV1_9ACTN</name>
<accession>A0ABU7MIV1</accession>
<evidence type="ECO:0000313" key="1">
    <source>
        <dbReference type="EMBL" id="MEE3852788.1"/>
    </source>
</evidence>
<organism evidence="1 2">
    <name type="scientific">Gordonia sesuvii</name>
    <dbReference type="NCBI Taxonomy" id="3116777"/>
    <lineage>
        <taxon>Bacteria</taxon>
        <taxon>Bacillati</taxon>
        <taxon>Actinomycetota</taxon>
        <taxon>Actinomycetes</taxon>
        <taxon>Mycobacteriales</taxon>
        <taxon>Gordoniaceae</taxon>
        <taxon>Gordonia</taxon>
    </lineage>
</organism>
<gene>
    <name evidence="1" type="ORF">VZC37_20785</name>
</gene>
<comment type="caution">
    <text evidence="1">The sequence shown here is derived from an EMBL/GenBank/DDBJ whole genome shotgun (WGS) entry which is preliminary data.</text>
</comment>